<dbReference type="InterPro" id="IPR045220">
    <property type="entry name" value="FRHB/FDHB/HCAR-like"/>
</dbReference>
<dbReference type="GO" id="GO:0052592">
    <property type="term" value="F:oxidoreductase activity, acting on CH or CH2 groups, with an iron-sulfur protein as acceptor"/>
    <property type="evidence" value="ECO:0007669"/>
    <property type="project" value="TreeGrafter"/>
</dbReference>
<accession>C0QMA8</accession>
<keyword evidence="2" id="KW-0408">Iron</keyword>
<dbReference type="InterPro" id="IPR007516">
    <property type="entry name" value="Co_F420_Hydgase/DH_bsu_N"/>
</dbReference>
<gene>
    <name evidence="5" type="ordered locus">HRM2_33500</name>
</gene>
<dbReference type="EMBL" id="CP001087">
    <property type="protein sequence ID" value="ACN16425.1"/>
    <property type="molecule type" value="Genomic_DNA"/>
</dbReference>
<evidence type="ECO:0000256" key="1">
    <source>
        <dbReference type="ARBA" id="ARBA00022723"/>
    </source>
</evidence>
<dbReference type="eggNOG" id="COG1035">
    <property type="taxonomic scope" value="Bacteria"/>
</dbReference>
<dbReference type="Pfam" id="PF04432">
    <property type="entry name" value="FrhB_FdhB_C"/>
    <property type="match status" value="1"/>
</dbReference>
<protein>
    <submittedName>
        <fullName evidence="5">Coenzyme F420 hydrogenase, beta subunit (8-hydroxy-5-deazaflavin-reducing hydrogenase, beta subunit) (FRH)</fullName>
    </submittedName>
</protein>
<dbReference type="RefSeq" id="WP_015905187.1">
    <property type="nucleotide sequence ID" value="NC_012108.1"/>
</dbReference>
<dbReference type="GO" id="GO:0051536">
    <property type="term" value="F:iron-sulfur cluster binding"/>
    <property type="evidence" value="ECO:0007669"/>
    <property type="project" value="UniProtKB-KW"/>
</dbReference>
<dbReference type="PROSITE" id="PS51379">
    <property type="entry name" value="4FE4S_FER_2"/>
    <property type="match status" value="1"/>
</dbReference>
<sequence>MQPLGPTELSHRIIDQNLCTLCGACADLCPYVKAHEGKISRVFSCDRQTGRCYAACPKTGIDEALLSEYLFKTPWPDTPLGHYREIHMARRGNKVPQGHFQNGGTTSALVMSALEQGVIDAAVLTGSDGLRPRPRLVTTALEVLDCTASKYIAAPTVACLNRATGKGYQNLGIVGTPCQMTGLSTLRTNPLDLPDFKDVTGMTIGLFCTWALETEGFLDYLLQQGIDPASVQSMEIPPPPAENVLLTLEKEVKTLPLAEIRKRVLPGCAVCPDMTALFCDLSVGAFEEDPAWNTLIVRSERGQALVDKAIETGFLEIRPLSKTNIDNLTLAAANKRKRALAAQERLGMLAPGFQEPLEIEAKQTITGFK</sequence>
<organism evidence="5 6">
    <name type="scientific">Desulforapulum autotrophicum (strain ATCC 43914 / DSM 3382 / VKM B-1955 / HRM2)</name>
    <name type="common">Desulfobacterium autotrophicum</name>
    <dbReference type="NCBI Taxonomy" id="177437"/>
    <lineage>
        <taxon>Bacteria</taxon>
        <taxon>Pseudomonadati</taxon>
        <taxon>Thermodesulfobacteriota</taxon>
        <taxon>Desulfobacteria</taxon>
        <taxon>Desulfobacterales</taxon>
        <taxon>Desulfobacteraceae</taxon>
        <taxon>Desulforapulum</taxon>
    </lineage>
</organism>
<dbReference type="OrthoDB" id="3247493at2"/>
<dbReference type="AlphaFoldDB" id="C0QMA8"/>
<dbReference type="PROSITE" id="PS00198">
    <property type="entry name" value="4FE4S_FER_1"/>
    <property type="match status" value="1"/>
</dbReference>
<keyword evidence="3" id="KW-0411">Iron-sulfur</keyword>
<dbReference type="eggNOG" id="COG1145">
    <property type="taxonomic scope" value="Bacteria"/>
</dbReference>
<name>C0QMA8_DESAH</name>
<dbReference type="PANTHER" id="PTHR31332:SF0">
    <property type="entry name" value="7-HYDROXYMETHYL CHLOROPHYLL A REDUCTASE, CHLOROPLASTIC"/>
    <property type="match status" value="1"/>
</dbReference>
<dbReference type="SUPFAM" id="SSF54862">
    <property type="entry name" value="4Fe-4S ferredoxins"/>
    <property type="match status" value="1"/>
</dbReference>
<evidence type="ECO:0000256" key="3">
    <source>
        <dbReference type="ARBA" id="ARBA00023014"/>
    </source>
</evidence>
<evidence type="ECO:0000256" key="2">
    <source>
        <dbReference type="ARBA" id="ARBA00023004"/>
    </source>
</evidence>
<dbReference type="STRING" id="177437.HRM2_33500"/>
<dbReference type="Pfam" id="PF00037">
    <property type="entry name" value="Fer4"/>
    <property type="match status" value="1"/>
</dbReference>
<feature type="domain" description="4Fe-4S ferredoxin-type" evidence="4">
    <location>
        <begin position="10"/>
        <end position="40"/>
    </location>
</feature>
<dbReference type="InterPro" id="IPR017896">
    <property type="entry name" value="4Fe4S_Fe-S-bd"/>
</dbReference>
<dbReference type="Proteomes" id="UP000000442">
    <property type="component" value="Chromosome"/>
</dbReference>
<evidence type="ECO:0000259" key="4">
    <source>
        <dbReference type="PROSITE" id="PS51379"/>
    </source>
</evidence>
<dbReference type="Gene3D" id="3.30.70.20">
    <property type="match status" value="1"/>
</dbReference>
<keyword evidence="6" id="KW-1185">Reference proteome</keyword>
<proteinExistence type="predicted"/>
<evidence type="ECO:0000313" key="6">
    <source>
        <dbReference type="Proteomes" id="UP000000442"/>
    </source>
</evidence>
<dbReference type="Pfam" id="PF04422">
    <property type="entry name" value="FrhB_FdhB_N"/>
    <property type="match status" value="1"/>
</dbReference>
<dbReference type="InterPro" id="IPR007525">
    <property type="entry name" value="FrhB_FdhB_C"/>
</dbReference>
<reference evidence="5 6" key="1">
    <citation type="journal article" date="2009" name="Environ. Microbiol.">
        <title>Genome sequence of Desulfobacterium autotrophicum HRM2, a marine sulfate reducer oxidizing organic carbon completely to carbon dioxide.</title>
        <authorList>
            <person name="Strittmatter A.W."/>
            <person name="Liesegang H."/>
            <person name="Rabus R."/>
            <person name="Decker I."/>
            <person name="Amann J."/>
            <person name="Andres S."/>
            <person name="Henne A."/>
            <person name="Fricke W.F."/>
            <person name="Martinez-Arias R."/>
            <person name="Bartels D."/>
            <person name="Goesmann A."/>
            <person name="Krause L."/>
            <person name="Puehler A."/>
            <person name="Klenk H.P."/>
            <person name="Richter M."/>
            <person name="Schuler M."/>
            <person name="Gloeckner F.O."/>
            <person name="Meyerdierks A."/>
            <person name="Gottschalk G."/>
            <person name="Amann R."/>
        </authorList>
    </citation>
    <scope>NUCLEOTIDE SEQUENCE [LARGE SCALE GENOMIC DNA]</scope>
    <source>
        <strain evidence="6">ATCC 43914 / DSM 3382 / HRM2</strain>
    </source>
</reference>
<keyword evidence="1" id="KW-0479">Metal-binding</keyword>
<dbReference type="InterPro" id="IPR017900">
    <property type="entry name" value="4Fe4S_Fe_S_CS"/>
</dbReference>
<dbReference type="GO" id="GO:0046872">
    <property type="term" value="F:metal ion binding"/>
    <property type="evidence" value="ECO:0007669"/>
    <property type="project" value="UniProtKB-KW"/>
</dbReference>
<dbReference type="KEGG" id="dat:HRM2_33500"/>
<dbReference type="PANTHER" id="PTHR31332">
    <property type="entry name" value="7-HYDROXYMETHYL CHLOROPHYLL A REDUCTASE, CHLOROPLASTIC"/>
    <property type="match status" value="1"/>
</dbReference>
<evidence type="ECO:0000313" key="5">
    <source>
        <dbReference type="EMBL" id="ACN16425.1"/>
    </source>
</evidence>
<dbReference type="HOGENOM" id="CLU_037958_0_0_7"/>